<comment type="caution">
    <text evidence="3">The sequence shown here is derived from an EMBL/GenBank/DDBJ whole genome shotgun (WGS) entry which is preliminary data.</text>
</comment>
<dbReference type="Proteomes" id="UP000177082">
    <property type="component" value="Unassembled WGS sequence"/>
</dbReference>
<evidence type="ECO:0000256" key="2">
    <source>
        <dbReference type="SAM" id="Phobius"/>
    </source>
</evidence>
<sequence>MKKQINVGDPNTQKVRQNPESQSTNIQNNPRINYWMISTLLFGFLFFLMVGVNLLSLKTTSNIKPTPYSTIPPTKPVGKVSFVGTVITGAQRGEVINYCPNGLYLVADEGTYLVNQTQMLQLRLPNQSDGTKMLSDQKYIGKRVEVVGKYPTQENFCQAFMCECDDYILVDYINIVDTESVDVRQIKIEGQIDCLPYRDTSGGQTLECAVGLQGKDGMYYGLQGLNQQDVIPGKIEPGQKVVITGTFTPSQDSKYNTVGIIEVVSVEYTN</sequence>
<accession>A0A1F8BEE7</accession>
<feature type="compositionally biased region" description="Polar residues" evidence="1">
    <location>
        <begin position="9"/>
        <end position="25"/>
    </location>
</feature>
<proteinExistence type="predicted"/>
<evidence type="ECO:0000313" key="4">
    <source>
        <dbReference type="Proteomes" id="UP000177082"/>
    </source>
</evidence>
<gene>
    <name evidence="3" type="ORF">A2961_01930</name>
</gene>
<keyword evidence="2" id="KW-0472">Membrane</keyword>
<organism evidence="3 4">
    <name type="scientific">Candidatus Woesebacteria bacterium RIFCSPLOWO2_01_FULL_39_21</name>
    <dbReference type="NCBI Taxonomy" id="1802519"/>
    <lineage>
        <taxon>Bacteria</taxon>
        <taxon>Candidatus Woeseibacteriota</taxon>
    </lineage>
</organism>
<feature type="transmembrane region" description="Helical" evidence="2">
    <location>
        <begin position="32"/>
        <end position="55"/>
    </location>
</feature>
<dbReference type="EMBL" id="MGHF01000026">
    <property type="protein sequence ID" value="OGM62447.1"/>
    <property type="molecule type" value="Genomic_DNA"/>
</dbReference>
<evidence type="ECO:0000256" key="1">
    <source>
        <dbReference type="SAM" id="MobiDB-lite"/>
    </source>
</evidence>
<keyword evidence="2" id="KW-1133">Transmembrane helix</keyword>
<protein>
    <submittedName>
        <fullName evidence="3">Uncharacterized protein</fullName>
    </submittedName>
</protein>
<evidence type="ECO:0000313" key="3">
    <source>
        <dbReference type="EMBL" id="OGM62447.1"/>
    </source>
</evidence>
<dbReference type="AlphaFoldDB" id="A0A1F8BEE7"/>
<keyword evidence="2" id="KW-0812">Transmembrane</keyword>
<reference evidence="3 4" key="1">
    <citation type="journal article" date="2016" name="Nat. Commun.">
        <title>Thousands of microbial genomes shed light on interconnected biogeochemical processes in an aquifer system.</title>
        <authorList>
            <person name="Anantharaman K."/>
            <person name="Brown C.T."/>
            <person name="Hug L.A."/>
            <person name="Sharon I."/>
            <person name="Castelle C.J."/>
            <person name="Probst A.J."/>
            <person name="Thomas B.C."/>
            <person name="Singh A."/>
            <person name="Wilkins M.J."/>
            <person name="Karaoz U."/>
            <person name="Brodie E.L."/>
            <person name="Williams K.H."/>
            <person name="Hubbard S.S."/>
            <person name="Banfield J.F."/>
        </authorList>
    </citation>
    <scope>NUCLEOTIDE SEQUENCE [LARGE SCALE GENOMIC DNA]</scope>
</reference>
<feature type="region of interest" description="Disordered" evidence="1">
    <location>
        <begin position="1"/>
        <end position="25"/>
    </location>
</feature>
<name>A0A1F8BEE7_9BACT</name>